<protein>
    <submittedName>
        <fullName evidence="4">GNAT family acetyltransferase</fullName>
    </submittedName>
</protein>
<evidence type="ECO:0000256" key="1">
    <source>
        <dbReference type="ARBA" id="ARBA00022679"/>
    </source>
</evidence>
<dbReference type="EMBL" id="LNQB01000102">
    <property type="protein sequence ID" value="OAP34278.1"/>
    <property type="molecule type" value="Genomic_DNA"/>
</dbReference>
<dbReference type="STRING" id="36856.ATB98_23470"/>
<gene>
    <name evidence="4" type="ORF">ATB98_23470</name>
</gene>
<organism evidence="4 5">
    <name type="scientific">Sinorhizobium saheli</name>
    <dbReference type="NCBI Taxonomy" id="36856"/>
    <lineage>
        <taxon>Bacteria</taxon>
        <taxon>Pseudomonadati</taxon>
        <taxon>Pseudomonadota</taxon>
        <taxon>Alphaproteobacteria</taxon>
        <taxon>Hyphomicrobiales</taxon>
        <taxon>Rhizobiaceae</taxon>
        <taxon>Sinorhizobium/Ensifer group</taxon>
        <taxon>Sinorhizobium</taxon>
    </lineage>
</organism>
<accession>A0A178XGB6</accession>
<keyword evidence="5" id="KW-1185">Reference proteome</keyword>
<evidence type="ECO:0000313" key="5">
    <source>
        <dbReference type="Proteomes" id="UP000078507"/>
    </source>
</evidence>
<dbReference type="PANTHER" id="PTHR10545">
    <property type="entry name" value="DIAMINE N-ACETYLTRANSFERASE"/>
    <property type="match status" value="1"/>
</dbReference>
<dbReference type="Pfam" id="PF00583">
    <property type="entry name" value="Acetyltransf_1"/>
    <property type="match status" value="1"/>
</dbReference>
<dbReference type="Gene3D" id="3.40.630.30">
    <property type="match status" value="1"/>
</dbReference>
<dbReference type="SUPFAM" id="SSF55729">
    <property type="entry name" value="Acyl-CoA N-acyltransferases (Nat)"/>
    <property type="match status" value="1"/>
</dbReference>
<reference evidence="4 5" key="1">
    <citation type="submission" date="2015-11" db="EMBL/GenBank/DDBJ databases">
        <title>Ensifer anhuiense sp. nov., an effective nitrogen fixation bacterium with Glycine soja.</title>
        <authorList>
            <person name="Yan H."/>
            <person name="Chen W."/>
        </authorList>
    </citation>
    <scope>NUCLEOTIDE SEQUENCE [LARGE SCALE GENOMIC DNA]</scope>
    <source>
        <strain evidence="4 5">LMG 7837</strain>
    </source>
</reference>
<sequence length="148" mass="17119">MNALINVRDARAEDEAPWRRLWDAYAAFYETVVAPEITTHTWRRILDPRSPLIGRIAADGDQVIGFSVSVLHEGTWASDQVCYLEDLFVDPDFRGKGAGRRLIQDLLDLGKERKWSGLYWHTRAGNPARRLYDEFVAADDFVRYRIHL</sequence>
<dbReference type="RefSeq" id="WP_066879633.1">
    <property type="nucleotide sequence ID" value="NZ_LNQB01000102.1"/>
</dbReference>
<dbReference type="OrthoDB" id="9805924at2"/>
<keyword evidence="1 4" id="KW-0808">Transferase</keyword>
<dbReference type="InterPro" id="IPR016181">
    <property type="entry name" value="Acyl_CoA_acyltransferase"/>
</dbReference>
<proteinExistence type="predicted"/>
<dbReference type="CDD" id="cd04301">
    <property type="entry name" value="NAT_SF"/>
    <property type="match status" value="1"/>
</dbReference>
<feature type="domain" description="N-acetyltransferase" evidence="3">
    <location>
        <begin position="5"/>
        <end position="148"/>
    </location>
</feature>
<name>A0A178XGB6_SINSA</name>
<dbReference type="GO" id="GO:0008080">
    <property type="term" value="F:N-acetyltransferase activity"/>
    <property type="evidence" value="ECO:0007669"/>
    <property type="project" value="TreeGrafter"/>
</dbReference>
<dbReference type="PANTHER" id="PTHR10545:SF42">
    <property type="entry name" value="ACETYLTRANSFERASE"/>
    <property type="match status" value="1"/>
</dbReference>
<dbReference type="PROSITE" id="PS51186">
    <property type="entry name" value="GNAT"/>
    <property type="match status" value="1"/>
</dbReference>
<dbReference type="Proteomes" id="UP000078507">
    <property type="component" value="Unassembled WGS sequence"/>
</dbReference>
<evidence type="ECO:0000313" key="4">
    <source>
        <dbReference type="EMBL" id="OAP34278.1"/>
    </source>
</evidence>
<dbReference type="AlphaFoldDB" id="A0A178XGB6"/>
<evidence type="ECO:0000259" key="3">
    <source>
        <dbReference type="PROSITE" id="PS51186"/>
    </source>
</evidence>
<evidence type="ECO:0000256" key="2">
    <source>
        <dbReference type="ARBA" id="ARBA00023315"/>
    </source>
</evidence>
<dbReference type="InterPro" id="IPR051016">
    <property type="entry name" value="Diverse_Substrate_AcTransf"/>
</dbReference>
<comment type="caution">
    <text evidence="4">The sequence shown here is derived from an EMBL/GenBank/DDBJ whole genome shotgun (WGS) entry which is preliminary data.</text>
</comment>
<keyword evidence="2" id="KW-0012">Acyltransferase</keyword>
<dbReference type="InterPro" id="IPR000182">
    <property type="entry name" value="GNAT_dom"/>
</dbReference>